<dbReference type="EMBL" id="UINC01041192">
    <property type="protein sequence ID" value="SVB42125.1"/>
    <property type="molecule type" value="Genomic_DNA"/>
</dbReference>
<organism evidence="1">
    <name type="scientific">marine metagenome</name>
    <dbReference type="NCBI Taxonomy" id="408172"/>
    <lineage>
        <taxon>unclassified sequences</taxon>
        <taxon>metagenomes</taxon>
        <taxon>ecological metagenomes</taxon>
    </lineage>
</organism>
<dbReference type="SUPFAM" id="SSF51197">
    <property type="entry name" value="Clavaminate synthase-like"/>
    <property type="match status" value="1"/>
</dbReference>
<evidence type="ECO:0008006" key="2">
    <source>
        <dbReference type="Google" id="ProtNLM"/>
    </source>
</evidence>
<proteinExistence type="predicted"/>
<feature type="non-terminal residue" evidence="1">
    <location>
        <position position="180"/>
    </location>
</feature>
<sequence>MTDAHYLFDDEAMKQFIIDGYYVIETDFPKEFHRDIYRKTQEIIEKDGNPGNNLLPRVPEIQQVYDHSAVRGALTSILGPDYIMHAHRHPHVNPAESKGGGWHKDSYWGYRKMRDHHPRWLMAMYYPQDVTIENGPTGVIPGTQYFEARPEEEDRHGIPMTGTAGSVIVIHFDLWHRAFP</sequence>
<dbReference type="Pfam" id="PF05721">
    <property type="entry name" value="PhyH"/>
    <property type="match status" value="1"/>
</dbReference>
<evidence type="ECO:0000313" key="1">
    <source>
        <dbReference type="EMBL" id="SVB42125.1"/>
    </source>
</evidence>
<reference evidence="1" key="1">
    <citation type="submission" date="2018-05" db="EMBL/GenBank/DDBJ databases">
        <authorList>
            <person name="Lanie J.A."/>
            <person name="Ng W.-L."/>
            <person name="Kazmierczak K.M."/>
            <person name="Andrzejewski T.M."/>
            <person name="Davidsen T.M."/>
            <person name="Wayne K.J."/>
            <person name="Tettelin H."/>
            <person name="Glass J.I."/>
            <person name="Rusch D."/>
            <person name="Podicherti R."/>
            <person name="Tsui H.-C.T."/>
            <person name="Winkler M.E."/>
        </authorList>
    </citation>
    <scope>NUCLEOTIDE SEQUENCE</scope>
</reference>
<protein>
    <recommendedName>
        <fullName evidence="2">Phytanoyl-CoA dioxygenase</fullName>
    </recommendedName>
</protein>
<accession>A0A382DV26</accession>
<name>A0A382DV26_9ZZZZ</name>
<dbReference type="InterPro" id="IPR008775">
    <property type="entry name" value="Phytyl_CoA_dOase-like"/>
</dbReference>
<dbReference type="AlphaFoldDB" id="A0A382DV26"/>
<gene>
    <name evidence="1" type="ORF">METZ01_LOCUS194979</name>
</gene>
<dbReference type="Gene3D" id="2.60.120.620">
    <property type="entry name" value="q2cbj1_9rhob like domain"/>
    <property type="match status" value="1"/>
</dbReference>